<dbReference type="Proteomes" id="UP000503349">
    <property type="component" value="Chromosome 10"/>
</dbReference>
<evidence type="ECO:0000313" key="2">
    <source>
        <dbReference type="Proteomes" id="UP000503349"/>
    </source>
</evidence>
<dbReference type="EMBL" id="CM015721">
    <property type="protein sequence ID" value="KAF3694532.1"/>
    <property type="molecule type" value="Genomic_DNA"/>
</dbReference>
<reference evidence="2" key="2">
    <citation type="submission" date="2019-02" db="EMBL/GenBank/DDBJ databases">
        <title>Opniocepnalus argus Var Kimnra genome.</title>
        <authorList>
            <person name="Zhou C."/>
            <person name="Xiao S."/>
        </authorList>
    </citation>
    <scope>NUCLEOTIDE SEQUENCE [LARGE SCALE GENOMIC DNA]</scope>
</reference>
<evidence type="ECO:0000313" key="1">
    <source>
        <dbReference type="EMBL" id="KAF3694532.1"/>
    </source>
</evidence>
<protein>
    <submittedName>
        <fullName evidence="1">Uncharacterized protein</fullName>
    </submittedName>
</protein>
<gene>
    <name evidence="1" type="ORF">EXN66_Car010208</name>
</gene>
<proteinExistence type="predicted"/>
<reference evidence="1 2" key="1">
    <citation type="submission" date="2019-02" db="EMBL/GenBank/DDBJ databases">
        <title>Opniocepnalus argus genome.</title>
        <authorList>
            <person name="Zhou C."/>
            <person name="Xiao S."/>
        </authorList>
    </citation>
    <scope>NUCLEOTIDE SEQUENCE [LARGE SCALE GENOMIC DNA]</scope>
    <source>
        <strain evidence="1">OARG1902GOOAL</strain>
        <tissue evidence="1">Muscle</tissue>
    </source>
</reference>
<organism evidence="1 2">
    <name type="scientific">Channa argus</name>
    <name type="common">Northern snakehead</name>
    <name type="synonym">Ophicephalus argus</name>
    <dbReference type="NCBI Taxonomy" id="215402"/>
    <lineage>
        <taxon>Eukaryota</taxon>
        <taxon>Metazoa</taxon>
        <taxon>Chordata</taxon>
        <taxon>Craniata</taxon>
        <taxon>Vertebrata</taxon>
        <taxon>Euteleostomi</taxon>
        <taxon>Actinopterygii</taxon>
        <taxon>Neopterygii</taxon>
        <taxon>Teleostei</taxon>
        <taxon>Neoteleostei</taxon>
        <taxon>Acanthomorphata</taxon>
        <taxon>Anabantaria</taxon>
        <taxon>Anabantiformes</taxon>
        <taxon>Channoidei</taxon>
        <taxon>Channidae</taxon>
        <taxon>Channa</taxon>
    </lineage>
</organism>
<keyword evidence="2" id="KW-1185">Reference proteome</keyword>
<name>A0A6G1PW98_CHAAH</name>
<sequence>MKVLFKNGHPHVHRHSVKVPQATQMYFSSIFKPKPQPFTHFFQGVFFLSPNHMWL</sequence>
<dbReference type="AlphaFoldDB" id="A0A6G1PW98"/>
<accession>A0A6G1PW98</accession>